<gene>
    <name evidence="6" type="ORF">E8E12_001816</name>
</gene>
<dbReference type="InterPro" id="IPR011993">
    <property type="entry name" value="PH-like_dom_sf"/>
</dbReference>
<evidence type="ECO:0000256" key="2">
    <source>
        <dbReference type="ARBA" id="ARBA00037550"/>
    </source>
</evidence>
<organism evidence="6 7">
    <name type="scientific">Didymella heteroderae</name>
    <dbReference type="NCBI Taxonomy" id="1769908"/>
    <lineage>
        <taxon>Eukaryota</taxon>
        <taxon>Fungi</taxon>
        <taxon>Dikarya</taxon>
        <taxon>Ascomycota</taxon>
        <taxon>Pezizomycotina</taxon>
        <taxon>Dothideomycetes</taxon>
        <taxon>Pleosporomycetidae</taxon>
        <taxon>Pleosporales</taxon>
        <taxon>Pleosporineae</taxon>
        <taxon>Didymellaceae</taxon>
        <taxon>Didymella</taxon>
    </lineage>
</organism>
<sequence length="463" mass="50076">MAFTALNNQPPVQPPQVQAPVPKPVQAPVVPIQHPREIDAAFASNAELRRRVHAAVDQNPSQGTLFRDISTFVLNQMSQASAEPTTKKRKLEESNGAPNGAAATTGAATPTSVAGGSLVSTSTRAFKTYTGVSFSIPQRKKFTLELVDKKDGGIRAIGASGNVEFALAWKDVDQVFCLPVPEKAKKQHNFIIVPVHGDGVNPVPDELKASAPEPIVWTFEEATGKNVVEGEDPGPGPMAEAIHHCLIQAGTGKEVNFPDADEFASAIPESHRKGEKAYHVKAHRGSKEGYLFFTSVGILYGFKKPLAFFDFAAVNSIAYAAVLRNTFNLVITTQTQEIEFSMLDQENFAGINEYVQKHGLQDASMAAERRAKKLNVNPPAEKGKDNGAAEGAQGEEEESELQKAERELQDQEDDEEEDDDFDPGSEGESEGEGSDSEEEDGEDGYDEGDTAEMEEGEGEEMEE</sequence>
<dbReference type="Gene3D" id="2.30.29.30">
    <property type="entry name" value="Pleckstrin-homology domain (PH domain)/Phosphotyrosine-binding domain (PTB)"/>
    <property type="match status" value="1"/>
</dbReference>
<evidence type="ECO:0000256" key="4">
    <source>
        <dbReference type="SAM" id="MobiDB-lite"/>
    </source>
</evidence>
<dbReference type="PANTHER" id="PTHR45849">
    <property type="entry name" value="FACT COMPLEX SUBUNIT SSRP1"/>
    <property type="match status" value="1"/>
</dbReference>
<reference evidence="6" key="1">
    <citation type="submission" date="2019-04" db="EMBL/GenBank/DDBJ databases">
        <title>Sequencing of skin fungus with MAO and IRED activity.</title>
        <authorList>
            <person name="Marsaioli A.J."/>
            <person name="Bonatto J.M.C."/>
            <person name="Reis Junior O."/>
        </authorList>
    </citation>
    <scope>NUCLEOTIDE SEQUENCE</scope>
    <source>
        <strain evidence="6">28M1</strain>
    </source>
</reference>
<dbReference type="InterPro" id="IPR013719">
    <property type="entry name" value="RTT106/SPT16-like_middle_dom"/>
</dbReference>
<protein>
    <recommendedName>
        <fullName evidence="5">Histone chaperone RTT106/FACT complex subunit SPT16-like middle domain-containing protein</fullName>
    </recommendedName>
</protein>
<dbReference type="InterPro" id="IPR050454">
    <property type="entry name" value="RTT106/SSRP1_HistChap/FACT"/>
</dbReference>
<feature type="domain" description="Histone chaperone RTT106/FACT complex subunit SPT16-like middle" evidence="5">
    <location>
        <begin position="277"/>
        <end position="365"/>
    </location>
</feature>
<dbReference type="OrthoDB" id="75754at2759"/>
<dbReference type="AlphaFoldDB" id="A0A9P5BX62"/>
<proteinExistence type="inferred from homology"/>
<dbReference type="PANTHER" id="PTHR45849:SF3">
    <property type="entry name" value="HISTONE CHAPERONE RTT106"/>
    <property type="match status" value="1"/>
</dbReference>
<feature type="compositionally biased region" description="Acidic residues" evidence="4">
    <location>
        <begin position="410"/>
        <end position="463"/>
    </location>
</feature>
<feature type="compositionally biased region" description="Basic and acidic residues" evidence="4">
    <location>
        <begin position="400"/>
        <end position="409"/>
    </location>
</feature>
<dbReference type="GO" id="GO:0042393">
    <property type="term" value="F:histone binding"/>
    <property type="evidence" value="ECO:0007669"/>
    <property type="project" value="TreeGrafter"/>
</dbReference>
<evidence type="ECO:0000313" key="6">
    <source>
        <dbReference type="EMBL" id="KAF3034217.1"/>
    </source>
</evidence>
<feature type="compositionally biased region" description="Low complexity" evidence="4">
    <location>
        <begin position="94"/>
        <end position="115"/>
    </location>
</feature>
<comment type="subunit">
    <text evidence="3">Interacts with histones H3 and H4.</text>
</comment>
<dbReference type="Pfam" id="PF08512">
    <property type="entry name" value="Rttp106-like_middle"/>
    <property type="match status" value="1"/>
</dbReference>
<comment type="function">
    <text evidence="2">Histones H3 and H4 chaperone involved in the nucleosome formation and heterochromatin silencing. Required for the deposition of H3K56ac-carrying H3-H4 complex onto newly-replicated DNA. Plays a role in the transcriptional regulation of the cell-cycle dependent histone genes by creating a repressive structure at the core histone gene promoter.</text>
</comment>
<feature type="region of interest" description="Disordered" evidence="4">
    <location>
        <begin position="79"/>
        <end position="115"/>
    </location>
</feature>
<feature type="region of interest" description="Disordered" evidence="4">
    <location>
        <begin position="374"/>
        <end position="463"/>
    </location>
</feature>
<evidence type="ECO:0000256" key="3">
    <source>
        <dbReference type="ARBA" id="ARBA00038654"/>
    </source>
</evidence>
<evidence type="ECO:0000256" key="1">
    <source>
        <dbReference type="ARBA" id="ARBA00006159"/>
    </source>
</evidence>
<feature type="region of interest" description="Disordered" evidence="4">
    <location>
        <begin position="1"/>
        <end position="22"/>
    </location>
</feature>
<dbReference type="Proteomes" id="UP000758155">
    <property type="component" value="Unassembled WGS sequence"/>
</dbReference>
<name>A0A9P5BX62_9PLEO</name>
<accession>A0A9P5BX62</accession>
<comment type="caution">
    <text evidence="6">The sequence shown here is derived from an EMBL/GenBank/DDBJ whole genome shotgun (WGS) entry which is preliminary data.</text>
</comment>
<dbReference type="SUPFAM" id="SSF50729">
    <property type="entry name" value="PH domain-like"/>
    <property type="match status" value="1"/>
</dbReference>
<evidence type="ECO:0000259" key="5">
    <source>
        <dbReference type="SMART" id="SM01287"/>
    </source>
</evidence>
<dbReference type="EMBL" id="SWKV01000070">
    <property type="protein sequence ID" value="KAF3034217.1"/>
    <property type="molecule type" value="Genomic_DNA"/>
</dbReference>
<dbReference type="SMART" id="SM01287">
    <property type="entry name" value="Rtt106"/>
    <property type="match status" value="1"/>
</dbReference>
<keyword evidence="7" id="KW-1185">Reference proteome</keyword>
<comment type="similarity">
    <text evidence="1">Belongs to the RTT106 family.</text>
</comment>
<evidence type="ECO:0000313" key="7">
    <source>
        <dbReference type="Proteomes" id="UP000758155"/>
    </source>
</evidence>
<dbReference type="GO" id="GO:0031491">
    <property type="term" value="F:nucleosome binding"/>
    <property type="evidence" value="ECO:0007669"/>
    <property type="project" value="TreeGrafter"/>
</dbReference>